<dbReference type="Proteomes" id="UP000887116">
    <property type="component" value="Unassembled WGS sequence"/>
</dbReference>
<gene>
    <name evidence="2" type="ORF">TNCT_417611</name>
</gene>
<proteinExistence type="predicted"/>
<evidence type="ECO:0000313" key="3">
    <source>
        <dbReference type="Proteomes" id="UP000887116"/>
    </source>
</evidence>
<comment type="caution">
    <text evidence="2">The sequence shown here is derived from an EMBL/GenBank/DDBJ whole genome shotgun (WGS) entry which is preliminary data.</text>
</comment>
<accession>A0A8X6FYZ9</accession>
<dbReference type="AlphaFoldDB" id="A0A8X6FYZ9"/>
<sequence>MTRTFAITHAFLVNFSLLEWFPIPHDTEKKGRVLLYYNEKEILWILTCYPERHYYGRMGTQIQITFLDERLQKNMLLSNRVPIQVCFFLSVKSAGIAVTDKNERLRRIPVQAKR</sequence>
<evidence type="ECO:0000256" key="1">
    <source>
        <dbReference type="SAM" id="SignalP"/>
    </source>
</evidence>
<keyword evidence="3" id="KW-1185">Reference proteome</keyword>
<feature type="chain" id="PRO_5036503061" description="LAGLIDADG homing endonuclease" evidence="1">
    <location>
        <begin position="21"/>
        <end position="114"/>
    </location>
</feature>
<reference evidence="2" key="1">
    <citation type="submission" date="2020-07" db="EMBL/GenBank/DDBJ databases">
        <title>Multicomponent nature underlies the extraordinary mechanical properties of spider dragline silk.</title>
        <authorList>
            <person name="Kono N."/>
            <person name="Nakamura H."/>
            <person name="Mori M."/>
            <person name="Yoshida Y."/>
            <person name="Ohtoshi R."/>
            <person name="Malay A.D."/>
            <person name="Moran D.A.P."/>
            <person name="Tomita M."/>
            <person name="Numata K."/>
            <person name="Arakawa K."/>
        </authorList>
    </citation>
    <scope>NUCLEOTIDE SEQUENCE</scope>
</reference>
<keyword evidence="1" id="KW-0732">Signal</keyword>
<evidence type="ECO:0008006" key="4">
    <source>
        <dbReference type="Google" id="ProtNLM"/>
    </source>
</evidence>
<evidence type="ECO:0000313" key="2">
    <source>
        <dbReference type="EMBL" id="GFQ70408.1"/>
    </source>
</evidence>
<dbReference type="EMBL" id="BMAO01020862">
    <property type="protein sequence ID" value="GFQ70408.1"/>
    <property type="molecule type" value="Genomic_DNA"/>
</dbReference>
<organism evidence="2 3">
    <name type="scientific">Trichonephila clavata</name>
    <name type="common">Joro spider</name>
    <name type="synonym">Nephila clavata</name>
    <dbReference type="NCBI Taxonomy" id="2740835"/>
    <lineage>
        <taxon>Eukaryota</taxon>
        <taxon>Metazoa</taxon>
        <taxon>Ecdysozoa</taxon>
        <taxon>Arthropoda</taxon>
        <taxon>Chelicerata</taxon>
        <taxon>Arachnida</taxon>
        <taxon>Araneae</taxon>
        <taxon>Araneomorphae</taxon>
        <taxon>Entelegynae</taxon>
        <taxon>Araneoidea</taxon>
        <taxon>Nephilidae</taxon>
        <taxon>Trichonephila</taxon>
    </lineage>
</organism>
<protein>
    <recommendedName>
        <fullName evidence="4">LAGLIDADG homing endonuclease</fullName>
    </recommendedName>
</protein>
<feature type="signal peptide" evidence="1">
    <location>
        <begin position="1"/>
        <end position="20"/>
    </location>
</feature>
<name>A0A8X6FYZ9_TRICU</name>